<evidence type="ECO:0000256" key="7">
    <source>
        <dbReference type="SAM" id="MobiDB-lite"/>
    </source>
</evidence>
<gene>
    <name evidence="10" type="primary">LOC118419062</name>
</gene>
<keyword evidence="6 8" id="KW-0472">Membrane</keyword>
<dbReference type="GO" id="GO:0005459">
    <property type="term" value="F:UDP-galactose transmembrane transporter activity"/>
    <property type="evidence" value="ECO:0000318"/>
    <property type="project" value="GO_Central"/>
</dbReference>
<protein>
    <submittedName>
        <fullName evidence="10">UDP-galactose transporter senju-like isoform X1</fullName>
    </submittedName>
</protein>
<keyword evidence="4 8" id="KW-0812">Transmembrane</keyword>
<dbReference type="KEGG" id="bfo:118419062"/>
<dbReference type="RefSeq" id="XP_035681226.1">
    <property type="nucleotide sequence ID" value="XM_035825333.1"/>
</dbReference>
<keyword evidence="9" id="KW-1185">Reference proteome</keyword>
<keyword evidence="5 8" id="KW-1133">Transmembrane helix</keyword>
<evidence type="ECO:0000256" key="4">
    <source>
        <dbReference type="ARBA" id="ARBA00022692"/>
    </source>
</evidence>
<feature type="transmembrane region" description="Helical" evidence="8">
    <location>
        <begin position="229"/>
        <end position="246"/>
    </location>
</feature>
<dbReference type="AlphaFoldDB" id="A0A9J7MWB7"/>
<comment type="similarity">
    <text evidence="2">Belongs to the nucleotide-sugar transporter family. SLC35A subfamily.</text>
</comment>
<feature type="transmembrane region" description="Helical" evidence="8">
    <location>
        <begin position="317"/>
        <end position="335"/>
    </location>
</feature>
<dbReference type="PANTHER" id="PTHR10231">
    <property type="entry name" value="NUCLEOTIDE-SUGAR TRANSMEMBRANE TRANSPORTER"/>
    <property type="match status" value="1"/>
</dbReference>
<feature type="transmembrane region" description="Helical" evidence="8">
    <location>
        <begin position="97"/>
        <end position="119"/>
    </location>
</feature>
<feature type="compositionally biased region" description="Polar residues" evidence="7">
    <location>
        <begin position="353"/>
        <end position="363"/>
    </location>
</feature>
<dbReference type="InterPro" id="IPR037185">
    <property type="entry name" value="EmrE-like"/>
</dbReference>
<dbReference type="OMA" id="CLYCREN"/>
<evidence type="ECO:0000256" key="1">
    <source>
        <dbReference type="ARBA" id="ARBA00004653"/>
    </source>
</evidence>
<dbReference type="InterPro" id="IPR007271">
    <property type="entry name" value="Nuc_sug_transpt"/>
</dbReference>
<evidence type="ECO:0000313" key="9">
    <source>
        <dbReference type="Proteomes" id="UP000001554"/>
    </source>
</evidence>
<reference evidence="9" key="1">
    <citation type="journal article" date="2020" name="Nat. Ecol. Evol.">
        <title>Deeply conserved synteny resolves early events in vertebrate evolution.</title>
        <authorList>
            <person name="Simakov O."/>
            <person name="Marletaz F."/>
            <person name="Yue J.X."/>
            <person name="O'Connell B."/>
            <person name="Jenkins J."/>
            <person name="Brandt A."/>
            <person name="Calef R."/>
            <person name="Tung C.H."/>
            <person name="Huang T.K."/>
            <person name="Schmutz J."/>
            <person name="Satoh N."/>
            <person name="Yu J.K."/>
            <person name="Putnam N.H."/>
            <person name="Green R.E."/>
            <person name="Rokhsar D.S."/>
        </authorList>
    </citation>
    <scope>NUCLEOTIDE SEQUENCE [LARGE SCALE GENOMIC DNA]</scope>
    <source>
        <strain evidence="9">S238N-H82</strain>
    </source>
</reference>
<feature type="transmembrane region" description="Helical" evidence="8">
    <location>
        <begin position="266"/>
        <end position="284"/>
    </location>
</feature>
<dbReference type="PIRSF" id="PIRSF005799">
    <property type="entry name" value="UDP-gal_transpt"/>
    <property type="match status" value="1"/>
</dbReference>
<dbReference type="Pfam" id="PF04142">
    <property type="entry name" value="Nuc_sug_transp"/>
    <property type="match status" value="1"/>
</dbReference>
<dbReference type="SUPFAM" id="SSF103481">
    <property type="entry name" value="Multidrug resistance efflux transporter EmrE"/>
    <property type="match status" value="1"/>
</dbReference>
<evidence type="ECO:0000313" key="10">
    <source>
        <dbReference type="RefSeq" id="XP_035681226.1"/>
    </source>
</evidence>
<evidence type="ECO:0000256" key="3">
    <source>
        <dbReference type="ARBA" id="ARBA00022597"/>
    </source>
</evidence>
<comment type="subcellular location">
    <subcellularLocation>
        <location evidence="1">Golgi apparatus membrane</location>
        <topology evidence="1">Multi-pass membrane protein</topology>
    </subcellularLocation>
</comment>
<dbReference type="GO" id="GO:0055085">
    <property type="term" value="P:transmembrane transport"/>
    <property type="evidence" value="ECO:0000318"/>
    <property type="project" value="GO_Central"/>
</dbReference>
<keyword evidence="3" id="KW-0813">Transport</keyword>
<organism evidence="9 10">
    <name type="scientific">Branchiostoma floridae</name>
    <name type="common">Florida lancelet</name>
    <name type="synonym">Amphioxus</name>
    <dbReference type="NCBI Taxonomy" id="7739"/>
    <lineage>
        <taxon>Eukaryota</taxon>
        <taxon>Metazoa</taxon>
        <taxon>Chordata</taxon>
        <taxon>Cephalochordata</taxon>
        <taxon>Leptocardii</taxon>
        <taxon>Amphioxiformes</taxon>
        <taxon>Branchiostomatidae</taxon>
        <taxon>Branchiostoma</taxon>
    </lineage>
</organism>
<proteinExistence type="inferred from homology"/>
<evidence type="ECO:0000256" key="2">
    <source>
        <dbReference type="ARBA" id="ARBA00009976"/>
    </source>
</evidence>
<feature type="transmembrane region" description="Helical" evidence="8">
    <location>
        <begin position="125"/>
        <end position="144"/>
    </location>
</feature>
<feature type="transmembrane region" description="Helical" evidence="8">
    <location>
        <begin position="21"/>
        <end position="41"/>
    </location>
</feature>
<dbReference type="Proteomes" id="UP000001554">
    <property type="component" value="Chromosome 1"/>
</dbReference>
<evidence type="ECO:0000256" key="6">
    <source>
        <dbReference type="ARBA" id="ARBA00023136"/>
    </source>
</evidence>
<feature type="transmembrane region" description="Helical" evidence="8">
    <location>
        <begin position="291"/>
        <end position="311"/>
    </location>
</feature>
<evidence type="ECO:0000256" key="5">
    <source>
        <dbReference type="ARBA" id="ARBA00022989"/>
    </source>
</evidence>
<evidence type="ECO:0000256" key="8">
    <source>
        <dbReference type="SAM" id="Phobius"/>
    </source>
</evidence>
<feature type="transmembrane region" description="Helical" evidence="8">
    <location>
        <begin position="53"/>
        <end position="77"/>
    </location>
</feature>
<name>A0A9J7MWB7_BRAFL</name>
<keyword evidence="3" id="KW-0762">Sugar transport</keyword>
<reference evidence="10" key="2">
    <citation type="submission" date="2025-08" db="UniProtKB">
        <authorList>
            <consortium name="RefSeq"/>
        </authorList>
    </citation>
    <scope>IDENTIFICATION</scope>
    <source>
        <strain evidence="10">S238N-H82</strain>
        <tissue evidence="10">Testes</tissue>
    </source>
</reference>
<dbReference type="GO" id="GO:0000139">
    <property type="term" value="C:Golgi membrane"/>
    <property type="evidence" value="ECO:0000318"/>
    <property type="project" value="GO_Central"/>
</dbReference>
<dbReference type="GeneID" id="118419062"/>
<accession>A0A9J7MWB7</accession>
<feature type="region of interest" description="Disordered" evidence="7">
    <location>
        <begin position="342"/>
        <end position="363"/>
    </location>
</feature>
<dbReference type="OrthoDB" id="419167at2759"/>
<sequence>MAGSEWVPVFLKRRRLSKLFPTRWSAAVFLAYMILFINQGILVTASRKADNTYPYNTVTVVMITEIFKLMVASMIYVKDNSFQEVLRVIAKDKKVLLLYLVPASLYCLYNNLQFVNLAVYDPTTYYLLLQFRVVTTGIVFQVLFKKTLSRMQWLSLLLLTIGCVVKQIKHDTHMRDVVSFGGQSLSLHLNANLLHILLQVFCSCFAGVYTEFLLKGEKTSHVPLMMQNVFMYLDSIICNMCVLAYTGDLLSAFTTESINSILQPTVILVTLNQTAIGIITSLFLKSLNSILKTFASALELMFTAVLCWYIFGIPVDVFTFIAIVIVCLATFLYSLNPVVNPAPSRQTKDSDATLASKQNGVGV</sequence>
<dbReference type="NCBIfam" id="TIGR00803">
    <property type="entry name" value="nst"/>
    <property type="match status" value="1"/>
</dbReference>